<dbReference type="InterPro" id="IPR017970">
    <property type="entry name" value="Homeobox_CS"/>
</dbReference>
<accession>A0AAR5NWP8</accession>
<dbReference type="PROSITE" id="PS50071">
    <property type="entry name" value="HOMEOBOX_2"/>
    <property type="match status" value="1"/>
</dbReference>
<dbReference type="PRINTS" id="PR00024">
    <property type="entry name" value="HOMEOBOX"/>
</dbReference>
<dbReference type="InterPro" id="IPR009057">
    <property type="entry name" value="Homeodomain-like_sf"/>
</dbReference>
<evidence type="ECO:0000256" key="6">
    <source>
        <dbReference type="RuleBase" id="RU000682"/>
    </source>
</evidence>
<dbReference type="PANTHER" id="PTHR24333:SF13">
    <property type="entry name" value="HOMEOBOX DOMAIN-CONTAINING PROTEIN"/>
    <property type="match status" value="1"/>
</dbReference>
<dbReference type="AlphaFoldDB" id="A0AAR5NWP8"/>
<feature type="region of interest" description="Disordered" evidence="7">
    <location>
        <begin position="573"/>
        <end position="592"/>
    </location>
</feature>
<evidence type="ECO:0000256" key="3">
    <source>
        <dbReference type="ARBA" id="ARBA00023155"/>
    </source>
</evidence>
<feature type="region of interest" description="Disordered" evidence="7">
    <location>
        <begin position="196"/>
        <end position="282"/>
    </location>
</feature>
<feature type="compositionally biased region" description="Basic and acidic residues" evidence="7">
    <location>
        <begin position="231"/>
        <end position="245"/>
    </location>
</feature>
<evidence type="ECO:0000313" key="9">
    <source>
        <dbReference type="EnsemblMetazoa" id="XP_019753384.1"/>
    </source>
</evidence>
<evidence type="ECO:0000256" key="7">
    <source>
        <dbReference type="SAM" id="MobiDB-lite"/>
    </source>
</evidence>
<dbReference type="SMART" id="SM00389">
    <property type="entry name" value="HOX"/>
    <property type="match status" value="1"/>
</dbReference>
<reference evidence="9" key="2">
    <citation type="submission" date="2024-08" db="UniProtKB">
        <authorList>
            <consortium name="EnsemblMetazoa"/>
        </authorList>
    </citation>
    <scope>IDENTIFICATION</scope>
</reference>
<feature type="compositionally biased region" description="Low complexity" evidence="7">
    <location>
        <begin position="133"/>
        <end position="145"/>
    </location>
</feature>
<dbReference type="GO" id="GO:0005634">
    <property type="term" value="C:nucleus"/>
    <property type="evidence" value="ECO:0007669"/>
    <property type="project" value="UniProtKB-SubCell"/>
</dbReference>
<evidence type="ECO:0000313" key="10">
    <source>
        <dbReference type="Proteomes" id="UP000019118"/>
    </source>
</evidence>
<dbReference type="SUPFAM" id="SSF46689">
    <property type="entry name" value="Homeodomain-like"/>
    <property type="match status" value="1"/>
</dbReference>
<keyword evidence="10" id="KW-1185">Reference proteome</keyword>
<evidence type="ECO:0000256" key="4">
    <source>
        <dbReference type="ARBA" id="ARBA00023242"/>
    </source>
</evidence>
<dbReference type="PANTHER" id="PTHR24333">
    <property type="entry name" value="HOMEO BOX HB9 LIKE A-RELATED"/>
    <property type="match status" value="1"/>
</dbReference>
<dbReference type="FunFam" id="1.10.10.60:FF:000176">
    <property type="entry name" value="pancreas/duodenum homeobox protein 1"/>
    <property type="match status" value="1"/>
</dbReference>
<evidence type="ECO:0000256" key="5">
    <source>
        <dbReference type="PROSITE-ProRule" id="PRU00108"/>
    </source>
</evidence>
<feature type="compositionally biased region" description="Polar residues" evidence="7">
    <location>
        <begin position="250"/>
        <end position="270"/>
    </location>
</feature>
<sequence>MYFISENGLPRRLRTAYTNTQLLELEKEFHFNKYLCRPRRIEIAASLDLTERQVKVWFQNRRMKHKRQTLGKQGEVGDDKDSVTSEGGKSAKLSDKYLDDEMSKKSCQGCEMPPAGLCVPQEEAPDIVSSRGNNNNTPSATNNNTGAFSSGNSTGASSIGKYPLTNRKKTHRNTSIIKVFRKSVGSAGSFDKLLEEDSRSNEDCGGPGGTGASSISKESGTPSTPLPSIKVENRKSSPISCDRKVGLSKVSPSSGSHKDTLNQIDSNTSGPPAITSKLSPKNPPMVHANTTSVQLPSPLGIPPNMMYTSHLQRSSPTSATAIASATITIQNMPPNSIPPFATRGATGHFGAHHYPVNNAPHVDYSKNKSSYGMAQQIYNDGMYNPDHPTVTDNPPYNRSQAHAGSMSRSSRTMRGQNFHQNYAQQHAAYNYGYSKNIGSENYPVAAGQVNYSQSYPHSEHGSYHYPYTGNNMYNAEGAGNLQSHMPSAVQDSNYYGNAAHMQKDYQQQNKMGYYEPAYPTTQIPPNGESSYAMTPDIFPGSTTNPAGAMTPPASVQTTDNGDNFNNFHQFYTGETASTGGNQQVAPPENSNGSSEFNFLSNLANDYIPEYYQI</sequence>
<keyword evidence="4 5" id="KW-0539">Nucleus</keyword>
<dbReference type="Proteomes" id="UP000019118">
    <property type="component" value="Unassembled WGS sequence"/>
</dbReference>
<name>A0AAR5NWP8_DENPD</name>
<dbReference type="Gene3D" id="1.10.10.60">
    <property type="entry name" value="Homeodomain-like"/>
    <property type="match status" value="1"/>
</dbReference>
<dbReference type="GO" id="GO:0048513">
    <property type="term" value="P:animal organ development"/>
    <property type="evidence" value="ECO:0007669"/>
    <property type="project" value="UniProtKB-ARBA"/>
</dbReference>
<feature type="compositionally biased region" description="Polar residues" evidence="7">
    <location>
        <begin position="146"/>
        <end position="157"/>
    </location>
</feature>
<evidence type="ECO:0000256" key="2">
    <source>
        <dbReference type="ARBA" id="ARBA00023125"/>
    </source>
</evidence>
<evidence type="ECO:0000256" key="1">
    <source>
        <dbReference type="ARBA" id="ARBA00004123"/>
    </source>
</evidence>
<evidence type="ECO:0000259" key="8">
    <source>
        <dbReference type="PROSITE" id="PS50071"/>
    </source>
</evidence>
<dbReference type="InterPro" id="IPR050848">
    <property type="entry name" value="Homeobox_TF"/>
</dbReference>
<dbReference type="PROSITE" id="PS00027">
    <property type="entry name" value="HOMEOBOX_1"/>
    <property type="match status" value="1"/>
</dbReference>
<feature type="compositionally biased region" description="Polar residues" evidence="7">
    <location>
        <begin position="212"/>
        <end position="223"/>
    </location>
</feature>
<organism evidence="9 10">
    <name type="scientific">Dendroctonus ponderosae</name>
    <name type="common">Mountain pine beetle</name>
    <dbReference type="NCBI Taxonomy" id="77166"/>
    <lineage>
        <taxon>Eukaryota</taxon>
        <taxon>Metazoa</taxon>
        <taxon>Ecdysozoa</taxon>
        <taxon>Arthropoda</taxon>
        <taxon>Hexapoda</taxon>
        <taxon>Insecta</taxon>
        <taxon>Pterygota</taxon>
        <taxon>Neoptera</taxon>
        <taxon>Endopterygota</taxon>
        <taxon>Coleoptera</taxon>
        <taxon>Polyphaga</taxon>
        <taxon>Cucujiformia</taxon>
        <taxon>Curculionidae</taxon>
        <taxon>Scolytinae</taxon>
        <taxon>Dendroctonus</taxon>
    </lineage>
</organism>
<feature type="DNA-binding region" description="Homeobox" evidence="5">
    <location>
        <begin position="10"/>
        <end position="69"/>
    </location>
</feature>
<comment type="subcellular location">
    <subcellularLocation>
        <location evidence="1 5 6">Nucleus</location>
    </subcellularLocation>
</comment>
<proteinExistence type="predicted"/>
<dbReference type="GO" id="GO:0003677">
    <property type="term" value="F:DNA binding"/>
    <property type="evidence" value="ECO:0007669"/>
    <property type="project" value="UniProtKB-UniRule"/>
</dbReference>
<dbReference type="EnsemblMetazoa" id="XM_019897825.1">
    <property type="protein sequence ID" value="XP_019753384.1"/>
    <property type="gene ID" value="LOC109532772"/>
</dbReference>
<feature type="domain" description="Homeobox" evidence="8">
    <location>
        <begin position="8"/>
        <end position="68"/>
    </location>
</feature>
<keyword evidence="2 5" id="KW-0238">DNA-binding</keyword>
<dbReference type="GO" id="GO:0000981">
    <property type="term" value="F:DNA-binding transcription factor activity, RNA polymerase II-specific"/>
    <property type="evidence" value="ECO:0007669"/>
    <property type="project" value="InterPro"/>
</dbReference>
<dbReference type="InterPro" id="IPR001356">
    <property type="entry name" value="HD"/>
</dbReference>
<feature type="region of interest" description="Disordered" evidence="7">
    <location>
        <begin position="126"/>
        <end position="167"/>
    </location>
</feature>
<keyword evidence="3 5" id="KW-0371">Homeobox</keyword>
<dbReference type="Pfam" id="PF00046">
    <property type="entry name" value="Homeodomain"/>
    <property type="match status" value="1"/>
</dbReference>
<feature type="region of interest" description="Disordered" evidence="7">
    <location>
        <begin position="65"/>
        <end position="95"/>
    </location>
</feature>
<dbReference type="CDD" id="cd00086">
    <property type="entry name" value="homeodomain"/>
    <property type="match status" value="1"/>
</dbReference>
<protein>
    <recommendedName>
        <fullName evidence="8">Homeobox domain-containing protein</fullName>
    </recommendedName>
</protein>
<reference evidence="10" key="1">
    <citation type="journal article" date="2013" name="Genome Biol.">
        <title>Draft genome of the mountain pine beetle, Dendroctonus ponderosae Hopkins, a major forest pest.</title>
        <authorList>
            <person name="Keeling C.I."/>
            <person name="Yuen M.M."/>
            <person name="Liao N.Y."/>
            <person name="Docking T.R."/>
            <person name="Chan S.K."/>
            <person name="Taylor G.A."/>
            <person name="Palmquist D.L."/>
            <person name="Jackman S.D."/>
            <person name="Nguyen A."/>
            <person name="Li M."/>
            <person name="Henderson H."/>
            <person name="Janes J.K."/>
            <person name="Zhao Y."/>
            <person name="Pandoh P."/>
            <person name="Moore R."/>
            <person name="Sperling F.A."/>
            <person name="Huber D.P."/>
            <person name="Birol I."/>
            <person name="Jones S.J."/>
            <person name="Bohlmann J."/>
        </authorList>
    </citation>
    <scope>NUCLEOTIDE SEQUENCE</scope>
</reference>
<dbReference type="InterPro" id="IPR020479">
    <property type="entry name" value="HD_metazoa"/>
</dbReference>